<name>A0ABQ9HD21_9NEOP</name>
<organism evidence="2 3">
    <name type="scientific">Dryococelus australis</name>
    <dbReference type="NCBI Taxonomy" id="614101"/>
    <lineage>
        <taxon>Eukaryota</taxon>
        <taxon>Metazoa</taxon>
        <taxon>Ecdysozoa</taxon>
        <taxon>Arthropoda</taxon>
        <taxon>Hexapoda</taxon>
        <taxon>Insecta</taxon>
        <taxon>Pterygota</taxon>
        <taxon>Neoptera</taxon>
        <taxon>Polyneoptera</taxon>
        <taxon>Phasmatodea</taxon>
        <taxon>Verophasmatodea</taxon>
        <taxon>Anareolatae</taxon>
        <taxon>Phasmatidae</taxon>
        <taxon>Eurycanthinae</taxon>
        <taxon>Dryococelus</taxon>
    </lineage>
</organism>
<evidence type="ECO:0000313" key="2">
    <source>
        <dbReference type="EMBL" id="KAJ8882164.1"/>
    </source>
</evidence>
<evidence type="ECO:0000256" key="1">
    <source>
        <dbReference type="SAM" id="Phobius"/>
    </source>
</evidence>
<keyword evidence="3" id="KW-1185">Reference proteome</keyword>
<keyword evidence="1" id="KW-1133">Transmembrane helix</keyword>
<gene>
    <name evidence="2" type="ORF">PR048_018652</name>
</gene>
<feature type="transmembrane region" description="Helical" evidence="1">
    <location>
        <begin position="216"/>
        <end position="236"/>
    </location>
</feature>
<accession>A0ABQ9HD21</accession>
<feature type="transmembrane region" description="Helical" evidence="1">
    <location>
        <begin position="37"/>
        <end position="55"/>
    </location>
</feature>
<feature type="transmembrane region" description="Helical" evidence="1">
    <location>
        <begin position="193"/>
        <end position="211"/>
    </location>
</feature>
<proteinExistence type="predicted"/>
<dbReference type="EMBL" id="JARBHB010000006">
    <property type="protein sequence ID" value="KAJ8882164.1"/>
    <property type="molecule type" value="Genomic_DNA"/>
</dbReference>
<comment type="caution">
    <text evidence="2">The sequence shown here is derived from an EMBL/GenBank/DDBJ whole genome shotgun (WGS) entry which is preliminary data.</text>
</comment>
<reference evidence="2 3" key="1">
    <citation type="submission" date="2023-02" db="EMBL/GenBank/DDBJ databases">
        <title>LHISI_Scaffold_Assembly.</title>
        <authorList>
            <person name="Stuart O.P."/>
            <person name="Cleave R."/>
            <person name="Magrath M.J.L."/>
            <person name="Mikheyev A.S."/>
        </authorList>
    </citation>
    <scope>NUCLEOTIDE SEQUENCE [LARGE SCALE GENOMIC DNA]</scope>
    <source>
        <strain evidence="2">Daus_M_001</strain>
        <tissue evidence="2">Leg muscle</tissue>
    </source>
</reference>
<keyword evidence="1" id="KW-0472">Membrane</keyword>
<dbReference type="Proteomes" id="UP001159363">
    <property type="component" value="Chromosome 5"/>
</dbReference>
<protein>
    <submittedName>
        <fullName evidence="2">Uncharacterized protein</fullName>
    </submittedName>
</protein>
<evidence type="ECO:0000313" key="3">
    <source>
        <dbReference type="Proteomes" id="UP001159363"/>
    </source>
</evidence>
<keyword evidence="1" id="KW-0812">Transmembrane</keyword>
<sequence>MFDIARWDDFDELVLDFGQVEVGLYVGWLASLPLLRWPWAAALVVLLLLAALAAFRPVLDTRADVQAVWCVQVAGCVCRWRDVCALAREFPLLTATVLLQLVSDYSDYYPPTKANPVRFQAGSLPDFRMWKSCWTIPLVGGFSLPSPCIPALRPNMKDERLRRMERLLLAVGQVELGWRMGWLAYITARSRPWLFLALLAALIAVCAVRGLAVHAFFVHLATCYPLLMLAFVLQVVRELRTISDQVTTRFSQVGIVLEDATGWWVFSGISRFPRLRIPLLLHSHLISTSSALRTSLLKSCPNLSSELNILGDSHTALFEQSCEEHRACGCFLTGIGPPLGTSEGKRLCEHSGTMATQVRRLTTTGSFSRWRTGDPHTLGWLGIIKYQSVDQLAGAQTPSSWASGTWVAQYEMALHLEQEAAQLSRRRGGSRGATVRIIAYLTAGYCRMLIVDVW</sequence>